<dbReference type="AlphaFoldDB" id="A0A0L8A6J0"/>
<evidence type="ECO:0000256" key="1">
    <source>
        <dbReference type="SAM" id="MobiDB-lite"/>
    </source>
</evidence>
<feature type="region of interest" description="Disordered" evidence="1">
    <location>
        <begin position="144"/>
        <end position="174"/>
    </location>
</feature>
<evidence type="ECO:0000313" key="2">
    <source>
        <dbReference type="EMBL" id="KOE97841.1"/>
    </source>
</evidence>
<feature type="compositionally biased region" description="Polar residues" evidence="1">
    <location>
        <begin position="161"/>
        <end position="174"/>
    </location>
</feature>
<dbReference type="RefSeq" id="WP_010481651.1">
    <property type="nucleotide sequence ID" value="NZ_AJLO02000039.1"/>
</dbReference>
<dbReference type="EMBL" id="AJLO02000039">
    <property type="protein sequence ID" value="KOE97841.1"/>
    <property type="molecule type" value="Genomic_DNA"/>
</dbReference>
<evidence type="ECO:0000313" key="3">
    <source>
        <dbReference type="Proteomes" id="UP000036890"/>
    </source>
</evidence>
<dbReference type="OrthoDB" id="8596093at2"/>
<accession>A0A0L8A6J0</accession>
<gene>
    <name evidence="2" type="ORF">W7K_17945</name>
</gene>
<sequence>MSNEPRFAHAFDPITRAYIGPVRLQPSPDGAWYLPDHTVDVAPKRTAGEFQALRLSEDGKRWDVVADYRNRMLWDTRTAMPVPNRLALGDKLPKGVTLAEPFRLDGTTPQCNAWDDGQGLWVLQPDYSGRPLWNKADGTFAAPVPRGQSLPPSVTDHAPPSSRSLPVTYDDTSGTWVDVVPTAPEDAPPADLS</sequence>
<proteinExistence type="predicted"/>
<evidence type="ECO:0008006" key="4">
    <source>
        <dbReference type="Google" id="ProtNLM"/>
    </source>
</evidence>
<protein>
    <recommendedName>
        <fullName evidence="4">Tail fiber assembly protein</fullName>
    </recommendedName>
</protein>
<name>A0A0L8A6J0_9GAMM</name>
<reference evidence="2 3" key="1">
    <citation type="journal article" date="2012" name="J. Bacteriol.">
        <title>Genome sequence of a novel nicotine-degrading strain, Pseudomonas geniculata N1.</title>
        <authorList>
            <person name="Tang H."/>
            <person name="Yu H."/>
            <person name="Tai C."/>
            <person name="Huang K."/>
            <person name="Liu Y."/>
            <person name="Wang L."/>
            <person name="Yao Y."/>
            <person name="Wu G."/>
            <person name="Xu P."/>
        </authorList>
    </citation>
    <scope>NUCLEOTIDE SEQUENCE [LARGE SCALE GENOMIC DNA]</scope>
    <source>
        <strain evidence="2 3">N1</strain>
    </source>
</reference>
<comment type="caution">
    <text evidence="2">The sequence shown here is derived from an EMBL/GenBank/DDBJ whole genome shotgun (WGS) entry which is preliminary data.</text>
</comment>
<organism evidence="2 3">
    <name type="scientific">Stenotrophomonas geniculata N1</name>
    <dbReference type="NCBI Taxonomy" id="1167641"/>
    <lineage>
        <taxon>Bacteria</taxon>
        <taxon>Pseudomonadati</taxon>
        <taxon>Pseudomonadota</taxon>
        <taxon>Gammaproteobacteria</taxon>
        <taxon>Lysobacterales</taxon>
        <taxon>Lysobacteraceae</taxon>
        <taxon>Stenotrophomonas</taxon>
    </lineage>
</organism>
<dbReference type="Proteomes" id="UP000036890">
    <property type="component" value="Unassembled WGS sequence"/>
</dbReference>